<feature type="compositionally biased region" description="Basic residues" evidence="6">
    <location>
        <begin position="310"/>
        <end position="319"/>
    </location>
</feature>
<feature type="transmembrane region" description="Helical" evidence="7">
    <location>
        <begin position="258"/>
        <end position="283"/>
    </location>
</feature>
<dbReference type="GO" id="GO:0016020">
    <property type="term" value="C:membrane"/>
    <property type="evidence" value="ECO:0007669"/>
    <property type="project" value="UniProtKB-SubCell"/>
</dbReference>
<evidence type="ECO:0000256" key="7">
    <source>
        <dbReference type="SAM" id="Phobius"/>
    </source>
</evidence>
<evidence type="ECO:0000259" key="8">
    <source>
        <dbReference type="Pfam" id="PF20684"/>
    </source>
</evidence>
<dbReference type="OrthoDB" id="5421689at2759"/>
<accession>A0A179IDS2</accession>
<feature type="region of interest" description="Disordered" evidence="6">
    <location>
        <begin position="365"/>
        <end position="402"/>
    </location>
</feature>
<dbReference type="OMA" id="MSITWMI"/>
<evidence type="ECO:0000256" key="2">
    <source>
        <dbReference type="ARBA" id="ARBA00022692"/>
    </source>
</evidence>
<feature type="transmembrane region" description="Helical" evidence="7">
    <location>
        <begin position="20"/>
        <end position="42"/>
    </location>
</feature>
<dbReference type="Proteomes" id="UP000243081">
    <property type="component" value="Unassembled WGS sequence"/>
</dbReference>
<dbReference type="EMBL" id="LUKN01001959">
    <property type="protein sequence ID" value="OAQ99899.1"/>
    <property type="molecule type" value="Genomic_DNA"/>
</dbReference>
<protein>
    <recommendedName>
        <fullName evidence="8">Rhodopsin domain-containing protein</fullName>
    </recommendedName>
</protein>
<comment type="caution">
    <text evidence="9">The sequence shown here is derived from an EMBL/GenBank/DDBJ whole genome shotgun (WGS) entry which is preliminary data.</text>
</comment>
<evidence type="ECO:0000256" key="3">
    <source>
        <dbReference type="ARBA" id="ARBA00022989"/>
    </source>
</evidence>
<feature type="transmembrane region" description="Helical" evidence="7">
    <location>
        <begin position="189"/>
        <end position="211"/>
    </location>
</feature>
<evidence type="ECO:0000256" key="5">
    <source>
        <dbReference type="ARBA" id="ARBA00038359"/>
    </source>
</evidence>
<feature type="region of interest" description="Disordered" evidence="6">
    <location>
        <begin position="299"/>
        <end position="347"/>
    </location>
</feature>
<comment type="similarity">
    <text evidence="5">Belongs to the SAT4 family.</text>
</comment>
<keyword evidence="2 7" id="KW-0812">Transmembrane</keyword>
<comment type="subcellular location">
    <subcellularLocation>
        <location evidence="1">Membrane</location>
        <topology evidence="1">Multi-pass membrane protein</topology>
    </subcellularLocation>
</comment>
<dbReference type="PANTHER" id="PTHR33048:SF47">
    <property type="entry name" value="INTEGRAL MEMBRANE PROTEIN-RELATED"/>
    <property type="match status" value="1"/>
</dbReference>
<evidence type="ECO:0000256" key="6">
    <source>
        <dbReference type="SAM" id="MobiDB-lite"/>
    </source>
</evidence>
<proteinExistence type="inferred from homology"/>
<evidence type="ECO:0000256" key="1">
    <source>
        <dbReference type="ARBA" id="ARBA00004141"/>
    </source>
</evidence>
<dbReference type="AlphaFoldDB" id="A0A179IDS2"/>
<gene>
    <name evidence="9" type="ORF">LLEC1_02377</name>
</gene>
<feature type="transmembrane region" description="Helical" evidence="7">
    <location>
        <begin position="146"/>
        <end position="169"/>
    </location>
</feature>
<dbReference type="Pfam" id="PF20684">
    <property type="entry name" value="Fung_rhodopsin"/>
    <property type="match status" value="1"/>
</dbReference>
<dbReference type="PANTHER" id="PTHR33048">
    <property type="entry name" value="PTH11-LIKE INTEGRAL MEMBRANE PROTEIN (AFU_ORTHOLOGUE AFUA_5G11245)"/>
    <property type="match status" value="1"/>
</dbReference>
<feature type="domain" description="Rhodopsin" evidence="8">
    <location>
        <begin position="42"/>
        <end position="288"/>
    </location>
</feature>
<evidence type="ECO:0000313" key="10">
    <source>
        <dbReference type="Proteomes" id="UP000243081"/>
    </source>
</evidence>
<organism evidence="9 10">
    <name type="scientific">Cordyceps confragosa</name>
    <name type="common">Lecanicillium lecanii</name>
    <dbReference type="NCBI Taxonomy" id="2714763"/>
    <lineage>
        <taxon>Eukaryota</taxon>
        <taxon>Fungi</taxon>
        <taxon>Dikarya</taxon>
        <taxon>Ascomycota</taxon>
        <taxon>Pezizomycotina</taxon>
        <taxon>Sordariomycetes</taxon>
        <taxon>Hypocreomycetidae</taxon>
        <taxon>Hypocreales</taxon>
        <taxon>Cordycipitaceae</taxon>
        <taxon>Akanthomyces</taxon>
    </lineage>
</organism>
<feature type="compositionally biased region" description="Polar residues" evidence="6">
    <location>
        <begin position="392"/>
        <end position="402"/>
    </location>
</feature>
<name>A0A179IDS2_CORDF</name>
<reference evidence="9 10" key="1">
    <citation type="submission" date="2016-03" db="EMBL/GenBank/DDBJ databases">
        <title>Fine-scale spatial genetic structure of a fungal parasite of coffee scale insects.</title>
        <authorList>
            <person name="Jackson D."/>
            <person name="Zemenick K.A."/>
            <person name="Malloure B."/>
            <person name="Quandt C.A."/>
            <person name="James T.Y."/>
        </authorList>
    </citation>
    <scope>NUCLEOTIDE SEQUENCE [LARGE SCALE GENOMIC DNA]</scope>
    <source>
        <strain evidence="9 10">UM487</strain>
    </source>
</reference>
<feature type="compositionally biased region" description="Polar residues" evidence="6">
    <location>
        <begin position="320"/>
        <end position="338"/>
    </location>
</feature>
<dbReference type="InterPro" id="IPR052337">
    <property type="entry name" value="SAT4-like"/>
</dbReference>
<feature type="transmembrane region" description="Helical" evidence="7">
    <location>
        <begin position="223"/>
        <end position="246"/>
    </location>
</feature>
<keyword evidence="10" id="KW-1185">Reference proteome</keyword>
<evidence type="ECO:0000256" key="4">
    <source>
        <dbReference type="ARBA" id="ARBA00023136"/>
    </source>
</evidence>
<dbReference type="InterPro" id="IPR049326">
    <property type="entry name" value="Rhodopsin_dom_fungi"/>
</dbReference>
<keyword evidence="4 7" id="KW-0472">Membrane</keyword>
<keyword evidence="3 7" id="KW-1133">Transmembrane helix</keyword>
<sequence length="402" mass="44089">MAATTPFGPVITQRHPPVTPAGAGLIATAIIMPIVATLWTMLRVWTRRIRGVSTWFTEDILCYFAVYVDLRRNEVSRHGSATNFSAVVTIGGAGNHLPQLAGGNYVARFSQTTFAAQVLYALTLGSTKMSITWMIKRIFFEAYHAWIPYCLMVLNFCWMMQTILTGLLLCHPITLNWAPNGRDSCGDRTVAFAAVSIVDIITDILIISLPAKMLWGLQLKRAYKVAVGCMFGAGLVTIALTVVRLHSVFTLDFSDMTYNFVFISIIGTVQSGVAIIVASAPLLRPAFDRMFSSWSCSLGRGARGSNARMSRQRLPRRKVSANTKRSTGASSLSISKNAKTPAGFRQLSESEENLRWELDVMHADKGKTLTEVSNARPGEGTDEEEPPLGQIKVTQSTEVSRG</sequence>
<evidence type="ECO:0000313" key="9">
    <source>
        <dbReference type="EMBL" id="OAQ99899.1"/>
    </source>
</evidence>